<reference evidence="11" key="1">
    <citation type="journal article" date="2019" name="Int. J. Syst. Evol. Microbiol.">
        <title>The Global Catalogue of Microorganisms (GCM) 10K type strain sequencing project: providing services to taxonomists for standard genome sequencing and annotation.</title>
        <authorList>
            <consortium name="The Broad Institute Genomics Platform"/>
            <consortium name="The Broad Institute Genome Sequencing Center for Infectious Disease"/>
            <person name="Wu L."/>
            <person name="Ma J."/>
        </authorList>
    </citation>
    <scope>NUCLEOTIDE SEQUENCE [LARGE SCALE GENOMIC DNA]</scope>
    <source>
        <strain evidence="11">JCM 16961</strain>
    </source>
</reference>
<dbReference type="InterPro" id="IPR013749">
    <property type="entry name" value="PM/HMP-P_kinase-1"/>
</dbReference>
<dbReference type="Gene3D" id="1.20.910.10">
    <property type="entry name" value="Heme oxygenase-like"/>
    <property type="match status" value="1"/>
</dbReference>
<feature type="domain" description="Thiaminase-2/PQQC" evidence="8">
    <location>
        <begin position="462"/>
        <end position="569"/>
    </location>
</feature>
<keyword evidence="7" id="KW-0472">Membrane</keyword>
<evidence type="ECO:0000256" key="2">
    <source>
        <dbReference type="ARBA" id="ARBA00000565"/>
    </source>
</evidence>
<keyword evidence="11" id="KW-1185">Reference proteome</keyword>
<dbReference type="PANTHER" id="PTHR20858:SF17">
    <property type="entry name" value="HYDROXYMETHYLPYRIMIDINE_PHOSPHOMETHYLPYRIMIDINE KINASE THI20-RELATED"/>
    <property type="match status" value="1"/>
</dbReference>
<keyword evidence="7" id="KW-0812">Transmembrane</keyword>
<proteinExistence type="predicted"/>
<evidence type="ECO:0000256" key="4">
    <source>
        <dbReference type="ARBA" id="ARBA00004769"/>
    </source>
</evidence>
<evidence type="ECO:0008006" key="12">
    <source>
        <dbReference type="Google" id="ProtNLM"/>
    </source>
</evidence>
<dbReference type="InterPro" id="IPR004305">
    <property type="entry name" value="Thiaminase-2/PQQC"/>
</dbReference>
<dbReference type="Proteomes" id="UP001501536">
    <property type="component" value="Unassembled WGS sequence"/>
</dbReference>
<dbReference type="RefSeq" id="WP_344883737.1">
    <property type="nucleotide sequence ID" value="NZ_BAABCJ010000005.1"/>
</dbReference>
<feature type="region of interest" description="Disordered" evidence="6">
    <location>
        <begin position="422"/>
        <end position="463"/>
    </location>
</feature>
<feature type="domain" description="Thiaminase-2/PQQC" evidence="8">
    <location>
        <begin position="350"/>
        <end position="419"/>
    </location>
</feature>
<evidence type="ECO:0000259" key="8">
    <source>
        <dbReference type="Pfam" id="PF03070"/>
    </source>
</evidence>
<dbReference type="Gene3D" id="3.40.1190.20">
    <property type="match status" value="1"/>
</dbReference>
<evidence type="ECO:0000256" key="1">
    <source>
        <dbReference type="ARBA" id="ARBA00000151"/>
    </source>
</evidence>
<accession>A0ABP7DLR4</accession>
<dbReference type="CDD" id="cd01169">
    <property type="entry name" value="HMPP_kinase"/>
    <property type="match status" value="1"/>
</dbReference>
<evidence type="ECO:0000256" key="5">
    <source>
        <dbReference type="ARBA" id="ARBA00022977"/>
    </source>
</evidence>
<dbReference type="PANTHER" id="PTHR20858">
    <property type="entry name" value="PHOSPHOMETHYLPYRIMIDINE KINASE"/>
    <property type="match status" value="1"/>
</dbReference>
<dbReference type="Pfam" id="PF08543">
    <property type="entry name" value="Phos_pyr_kin"/>
    <property type="match status" value="1"/>
</dbReference>
<comment type="catalytic activity">
    <reaction evidence="2">
        <text>4-amino-2-methyl-5-(phosphooxymethyl)pyrimidine + ATP = 4-amino-2-methyl-5-(diphosphooxymethyl)pyrimidine + ADP</text>
        <dbReference type="Rhea" id="RHEA:19893"/>
        <dbReference type="ChEBI" id="CHEBI:30616"/>
        <dbReference type="ChEBI" id="CHEBI:57841"/>
        <dbReference type="ChEBI" id="CHEBI:58354"/>
        <dbReference type="ChEBI" id="CHEBI:456216"/>
        <dbReference type="EC" id="2.7.4.7"/>
    </reaction>
</comment>
<comment type="caution">
    <text evidence="10">The sequence shown here is derived from an EMBL/GenBank/DDBJ whole genome shotgun (WGS) entry which is preliminary data.</text>
</comment>
<dbReference type="InterPro" id="IPR029056">
    <property type="entry name" value="Ribokinase-like"/>
</dbReference>
<dbReference type="SUPFAM" id="SSF53613">
    <property type="entry name" value="Ribokinase-like"/>
    <property type="match status" value="1"/>
</dbReference>
<comment type="catalytic activity">
    <reaction evidence="1">
        <text>4-amino-5-hydroxymethyl-2-methylpyrimidine + ATP = 4-amino-2-methyl-5-(phosphooxymethyl)pyrimidine + ADP + H(+)</text>
        <dbReference type="Rhea" id="RHEA:23096"/>
        <dbReference type="ChEBI" id="CHEBI:15378"/>
        <dbReference type="ChEBI" id="CHEBI:16892"/>
        <dbReference type="ChEBI" id="CHEBI:30616"/>
        <dbReference type="ChEBI" id="CHEBI:58354"/>
        <dbReference type="ChEBI" id="CHEBI:456216"/>
        <dbReference type="EC" id="2.7.1.49"/>
    </reaction>
</comment>
<dbReference type="SUPFAM" id="SSF48613">
    <property type="entry name" value="Heme oxygenase-like"/>
    <property type="match status" value="1"/>
</dbReference>
<gene>
    <name evidence="10" type="ORF">GCM10022377_19700</name>
</gene>
<comment type="pathway">
    <text evidence="4">Cofactor biosynthesis; thiamine diphosphate biosynthesis; 4-amino-2-methyl-5-diphosphomethylpyrimidine from 5-amino-1-(5-phospho-D-ribosyl)imidazole: step 3/3.</text>
</comment>
<evidence type="ECO:0000256" key="6">
    <source>
        <dbReference type="SAM" id="MobiDB-lite"/>
    </source>
</evidence>
<sequence>MSAETTLHAGDRTSAAPRSARADAAAGPGDVRVPNVLSIAGSDPSGGAGIQADLKSIAACGGYGMAAITALTAQNTRGVTGVHVPDPAFLTQQLEAVSSDVRIDAVKIGMLANAEVIGAVHAWLSRERAAGRVAGAVVLDPVMIATSGDRLTDDDAVVALRSLLAEADVVTPNLPELAVLADAPPARTWAEALDQARRVAAAADVLVVAKGGHLDELEGSADGRNGDRSGSRGPLGCPDALVGPDGVVLELPGRRLETTSTHGTGCSLSSALATLQARFGDWPAALRLTKRWLTRAIEDSARLEVGGGHGPVSHLGQLWGGHTVPDPRADVGHWWDLIADLRGRIDDVWFVRRLADGTLDRADFEHYLAQDSLYLRTYSKVLSRAAQLAPTLEEQEFWAHSAHECLEVELSLHRARLADAEAPGVTDPGATEPGATEPGSTAGRGTSEAVSPVAAPPPGEAAASPETRAYLGHLLAAAAVGSYPVVVAAVLPCYWLYQDIGSRLAAANRPDHPYADWLGMYSSPEFDAATRRAIAITQTQADTARPAELEAMLDAFLESSRQEMAFFAQRRDS</sequence>
<dbReference type="InterPro" id="IPR016084">
    <property type="entry name" value="Haem_Oase-like_multi-hlx"/>
</dbReference>
<feature type="compositionally biased region" description="Low complexity" evidence="6">
    <location>
        <begin position="14"/>
        <end position="27"/>
    </location>
</feature>
<feature type="region of interest" description="Disordered" evidence="6">
    <location>
        <begin position="217"/>
        <end position="239"/>
    </location>
</feature>
<keyword evidence="7" id="KW-1133">Transmembrane helix</keyword>
<dbReference type="EMBL" id="BAABCJ010000005">
    <property type="protein sequence ID" value="GAA3705982.1"/>
    <property type="molecule type" value="Genomic_DNA"/>
</dbReference>
<organism evidence="10 11">
    <name type="scientific">Zhihengliuella alba</name>
    <dbReference type="NCBI Taxonomy" id="547018"/>
    <lineage>
        <taxon>Bacteria</taxon>
        <taxon>Bacillati</taxon>
        <taxon>Actinomycetota</taxon>
        <taxon>Actinomycetes</taxon>
        <taxon>Micrococcales</taxon>
        <taxon>Micrococcaceae</taxon>
        <taxon>Zhihengliuella</taxon>
    </lineage>
</organism>
<evidence type="ECO:0000259" key="9">
    <source>
        <dbReference type="Pfam" id="PF08543"/>
    </source>
</evidence>
<dbReference type="Pfam" id="PF03070">
    <property type="entry name" value="TENA_THI-4"/>
    <property type="match status" value="2"/>
</dbReference>
<evidence type="ECO:0000313" key="10">
    <source>
        <dbReference type="EMBL" id="GAA3705982.1"/>
    </source>
</evidence>
<dbReference type="InterPro" id="IPR004399">
    <property type="entry name" value="HMP/HMP-P_kinase_dom"/>
</dbReference>
<feature type="transmembrane region" description="Helical" evidence="7">
    <location>
        <begin position="474"/>
        <end position="497"/>
    </location>
</feature>
<feature type="region of interest" description="Disordered" evidence="6">
    <location>
        <begin position="1"/>
        <end position="27"/>
    </location>
</feature>
<feature type="domain" description="Pyridoxamine kinase/Phosphomethylpyrimidine kinase" evidence="9">
    <location>
        <begin position="43"/>
        <end position="312"/>
    </location>
</feature>
<name>A0ABP7DLR4_9MICC</name>
<evidence type="ECO:0000256" key="3">
    <source>
        <dbReference type="ARBA" id="ARBA00003848"/>
    </source>
</evidence>
<evidence type="ECO:0000313" key="11">
    <source>
        <dbReference type="Proteomes" id="UP001501536"/>
    </source>
</evidence>
<protein>
    <recommendedName>
        <fullName evidence="12">Hydroxymethylpyrimidine kinase</fullName>
    </recommendedName>
</protein>
<evidence type="ECO:0000256" key="7">
    <source>
        <dbReference type="SAM" id="Phobius"/>
    </source>
</evidence>
<keyword evidence="5" id="KW-0784">Thiamine biosynthesis</keyword>
<dbReference type="CDD" id="cd19365">
    <property type="entry name" value="TenA_C-like"/>
    <property type="match status" value="1"/>
</dbReference>
<comment type="function">
    <text evidence="3">Catalyzes the phosphorylation of hydroxymethylpyrimidine phosphate (HMP-P) to HMP-PP, and of HMP to HMP-P.</text>
</comment>